<dbReference type="EMBL" id="MF766044">
    <property type="protein sequence ID" value="ATI18662.1"/>
    <property type="molecule type" value="Genomic_DNA"/>
</dbReference>
<reference evidence="2 3" key="1">
    <citation type="submission" date="2017-08" db="EMBL/GenBank/DDBJ databases">
        <authorList>
            <person name="Spangler E.H."/>
            <person name="Amajor V.O."/>
            <person name="Gomez X.D."/>
            <person name="Bhuiyan S."/>
            <person name="Layton S.R."/>
            <person name="Kim T."/>
            <person name="Hughes L.E."/>
            <person name="Garlena R.A."/>
            <person name="Russell D.A."/>
            <person name="Pope W.H."/>
            <person name="Jacobs-Sera D."/>
            <person name="Hendrix R.W."/>
            <person name="Hatfull G.F."/>
        </authorList>
    </citation>
    <scope>NUCLEOTIDE SEQUENCE [LARGE SCALE GENOMIC DNA]</scope>
</reference>
<keyword evidence="3" id="KW-1185">Reference proteome</keyword>
<feature type="compositionally biased region" description="Low complexity" evidence="1">
    <location>
        <begin position="1"/>
        <end position="11"/>
    </location>
</feature>
<sequence>MAETETVATEQAAKKGGRKPDPLTRAIADMKEAGKHLGDYQVKDVPEARALLHDQRAAAWGRTYADQGVFDALLLSLAFEALAGLNPAEQRYALLQLSAVALGRAAELDGRA</sequence>
<dbReference type="Proteomes" id="UP000228562">
    <property type="component" value="Segment"/>
</dbReference>
<evidence type="ECO:0000313" key="3">
    <source>
        <dbReference type="Proteomes" id="UP000228562"/>
    </source>
</evidence>
<feature type="region of interest" description="Disordered" evidence="1">
    <location>
        <begin position="1"/>
        <end position="23"/>
    </location>
</feature>
<proteinExistence type="predicted"/>
<organism evidence="2 3">
    <name type="scientific">Streptomyces phage Amethyst</name>
    <dbReference type="NCBI Taxonomy" id="2041205"/>
    <lineage>
        <taxon>Viruses</taxon>
        <taxon>Duplodnaviria</taxon>
        <taxon>Heunggongvirae</taxon>
        <taxon>Uroviricota</taxon>
        <taxon>Caudoviricetes</taxon>
        <taxon>Arquatrovirinae</taxon>
        <taxon>Omarvirus</taxon>
        <taxon>Omarvirus amethyst</taxon>
    </lineage>
</organism>
<accession>A0A291LGW5</accession>
<evidence type="ECO:0000256" key="1">
    <source>
        <dbReference type="SAM" id="MobiDB-lite"/>
    </source>
</evidence>
<evidence type="ECO:0000313" key="2">
    <source>
        <dbReference type="EMBL" id="ATI18662.1"/>
    </source>
</evidence>
<gene>
    <name evidence="2" type="ORF">SEA_AMETHYST_40</name>
</gene>
<name>A0A291LGW5_9CAUD</name>
<protein>
    <submittedName>
        <fullName evidence="2">Uncharacterized protein</fullName>
    </submittedName>
</protein>